<feature type="transmembrane region" description="Helical" evidence="8">
    <location>
        <begin position="1044"/>
        <end position="1063"/>
    </location>
</feature>
<evidence type="ECO:0000256" key="4">
    <source>
        <dbReference type="ARBA" id="ARBA00022729"/>
    </source>
</evidence>
<feature type="compositionally biased region" description="Basic and acidic residues" evidence="7">
    <location>
        <begin position="1205"/>
        <end position="1214"/>
    </location>
</feature>
<feature type="compositionally biased region" description="Basic and acidic residues" evidence="7">
    <location>
        <begin position="1171"/>
        <end position="1198"/>
    </location>
</feature>
<evidence type="ECO:0000313" key="15">
    <source>
        <dbReference type="Proteomes" id="UP000695000"/>
    </source>
</evidence>
<dbReference type="PANTHER" id="PTHR22050">
    <property type="entry name" value="RW1 PROTEIN HOMOLOG"/>
    <property type="match status" value="1"/>
</dbReference>
<protein>
    <submittedName>
        <fullName evidence="16">Transmembrane protein 131</fullName>
    </submittedName>
</protein>
<dbReference type="Pfam" id="PF24498">
    <property type="entry name" value="Ig_TMEM131L_3"/>
    <property type="match status" value="1"/>
</dbReference>
<feature type="domain" description="TMEM131L fourth Ig-like" evidence="13">
    <location>
        <begin position="794"/>
        <end position="922"/>
    </location>
</feature>
<keyword evidence="4 9" id="KW-0732">Signal</keyword>
<feature type="compositionally biased region" description="Pro residues" evidence="7">
    <location>
        <begin position="1544"/>
        <end position="1559"/>
    </location>
</feature>
<feature type="domain" description="TMEM131L fifth Ig-like" evidence="14">
    <location>
        <begin position="974"/>
        <end position="1038"/>
    </location>
</feature>
<feature type="domain" description="TMEM131L third Ig-like" evidence="12">
    <location>
        <begin position="400"/>
        <end position="496"/>
    </location>
</feature>
<comment type="similarity">
    <text evidence="2">Belongs to the TMEM131 family.</text>
</comment>
<dbReference type="RefSeq" id="XP_017783745.1">
    <property type="nucleotide sequence ID" value="XM_017928256.1"/>
</dbReference>
<feature type="signal peptide" evidence="9">
    <location>
        <begin position="1"/>
        <end position="21"/>
    </location>
</feature>
<feature type="compositionally biased region" description="Basic and acidic residues" evidence="7">
    <location>
        <begin position="1291"/>
        <end position="1307"/>
    </location>
</feature>
<keyword evidence="6 8" id="KW-0472">Membrane</keyword>
<keyword evidence="5 8" id="KW-1133">Transmembrane helix</keyword>
<dbReference type="Pfam" id="PF24499">
    <property type="entry name" value="Ig_TMEM131L_4"/>
    <property type="match status" value="1"/>
</dbReference>
<dbReference type="PANTHER" id="PTHR22050:SF0">
    <property type="entry name" value="TRANSMEMBRANE PROTEIN 131 HOMOLOG"/>
    <property type="match status" value="1"/>
</dbReference>
<dbReference type="Pfam" id="PF24495">
    <property type="entry name" value="Ig_TMEM131_2"/>
    <property type="match status" value="1"/>
</dbReference>
<feature type="compositionally biased region" description="Low complexity" evidence="7">
    <location>
        <begin position="1278"/>
        <end position="1290"/>
    </location>
</feature>
<keyword evidence="3 8" id="KW-0812">Transmembrane</keyword>
<feature type="domain" description="Transmembrane protein 131-like N-terminal" evidence="10">
    <location>
        <begin position="72"/>
        <end position="154"/>
    </location>
</feature>
<comment type="subcellular location">
    <subcellularLocation>
        <location evidence="1">Membrane</location>
        <topology evidence="1">Single-pass type I membrane protein</topology>
    </subcellularLocation>
</comment>
<dbReference type="InterPro" id="IPR055435">
    <property type="entry name" value="Ig_TMEM131L_3"/>
</dbReference>
<evidence type="ECO:0000259" key="13">
    <source>
        <dbReference type="Pfam" id="PF24499"/>
    </source>
</evidence>
<evidence type="ECO:0000259" key="12">
    <source>
        <dbReference type="Pfam" id="PF24498"/>
    </source>
</evidence>
<feature type="compositionally biased region" description="Polar residues" evidence="7">
    <location>
        <begin position="1574"/>
        <end position="1584"/>
    </location>
</feature>
<evidence type="ECO:0000256" key="5">
    <source>
        <dbReference type="ARBA" id="ARBA00022989"/>
    </source>
</evidence>
<evidence type="ECO:0000259" key="14">
    <source>
        <dbReference type="Pfam" id="PF24501"/>
    </source>
</evidence>
<dbReference type="Pfam" id="PF12371">
    <property type="entry name" value="TMEM131_like_N"/>
    <property type="match status" value="1"/>
</dbReference>
<evidence type="ECO:0000256" key="1">
    <source>
        <dbReference type="ARBA" id="ARBA00004479"/>
    </source>
</evidence>
<evidence type="ECO:0000256" key="9">
    <source>
        <dbReference type="SAM" id="SignalP"/>
    </source>
</evidence>
<feature type="chain" id="PRO_5045902642" evidence="9">
    <location>
        <begin position="22"/>
        <end position="1602"/>
    </location>
</feature>
<name>A0ABM1NA95_NICVS</name>
<dbReference type="InterPro" id="IPR055437">
    <property type="entry name" value="TMEM131L_Ig_5"/>
</dbReference>
<evidence type="ECO:0000313" key="16">
    <source>
        <dbReference type="RefSeq" id="XP_017783745.1"/>
    </source>
</evidence>
<sequence length="1602" mass="181536">MFKRSISWFILVFTLLEFVVRTQLTAYDNSHGFISNNHDRFLANEISSMQEELASDIRSATLNKLSIKMQLKFDPEFLDFKQRPLGMPHLEKVTLYNIDRNRSIDMTSISGNTVHFHSSFFEDKKIPPLGNTTFRVVFLGREEGAVESNLFIHTTEGHFKYHVKGASIYSPYRLRPIVGVKLPVNAFFSPLIYLYNPHLEPIQIVEIYSSGGDFHLELPSGELEGPKDIWEIPPLQTKAVIKVCFLAKVEQNHTAFVRIKLNNTNDYLVVPLEVEVTQQAMLFPPQAYVDFGVGGSLDPEKEVALNLSNPFKKSIKIHSITTTSKAIKIIYDNAKLSSSKKADAESAEVAILKLNWKTAFETSDFSGKIVIKYKNSKIKTEIPYYISVVEGGLSVNTSTTRYFISDKSDKGGNVRKINVRNDFLTPIMLINVTLSEEAQKFFHISNFMSQVLKEREEKVVFNLKMNPGVNLADLKLNTHIHVVTNVSNFQFPLVTYNGKFDLKLPYRSKDNSLDLGLVSTDSRKDTYILLVNNNPVSIAVKQLLTSLSSSSVEILGCGKGDLDRALLQDTYKNITKCMSVKSGEYAVLKLIVRTGRIEMQIWGDITVHTQYELLSIPMHFKVAHGKLEIGPDRLVFDQCFPGKICSHPLRVHSTFSDPMVIEEILNIPPDSRITSKHSGHITARATKIIGHLYLDPTMHCMNECYLGFNEEHMANWWKTWTLTRATTEFDLNLVNTLYNRYLNQTWNGLKRWQNLTMRLDTSEVKGHMFKTRVKMSWPSLLLDQTFENKTSYVFPLTQVGNITYRNITLKNPSSYDLFIQVIIDQFYPNFDVLFEGLPPVFVSPGVTKRSKHGFFLETEMASTCDSDMLMQETSMNIRLKPNENYSFRIGFKALDATSNSGFVFLRNNLTVLEVLHLSGKGAFPNFKFGNRKPGSSQALVFELTDKHLKECEWEKGKRFSLSALTIKRSFTARNTGDIPVYINAYYINLLPCEGYGFKVLNCEPVVLPPNGTKKIDIAFTPDFTLAKITRTLILRTSLNYPVNYTLVTTVPSYYLAICSNIIPRPSWERILYCVCWISMVLLLAFVVVMPIVESEHILKDTIGAPRQNNTQHTLNLKLIGAQTRSEMHVNKAETESQPKKIENVPKLEEAKQEKYTAVIPATGKSKKKCPKRTDVQERENRRKCWLEMQKHKHEERGLKKSPQPKKVEEPKVVYEEETSSTTTESSSNNEDVEKHHKKECNKVIKPCSSSSSSKSDLAKEEPQQHTKLERKKSFPKSNKVLGNVNNNNGKLPEKNETAIKQNTELKVKTGKKDKKDKQKDSSSINKKVTVPKPVENPSPTLHVSGVVINSSGNNSNANNTTSSIWGENKASFSDVVARSDSANQNSVLTVVAKSPTGIGSTQATKPTMYVEPYKQPATGLGPIGPRKHDLWQDFTSTTAQTDTNVASFDSFCTEALAAESSQAFLDIDNTRDPWPSRITNSSYFNPSHSVTNGNNNSLLQDSWMMPQNNVRSTNNHWSNFGGSDVQNNNSGYLWGTSSVWQWNPPEPPRTPTRTPPGFPPHREDEESQRQQQQTNTMSYDNPFNISSIWTQHRNSWNYPQEQ</sequence>
<gene>
    <name evidence="16" type="primary">LOC108567656</name>
</gene>
<dbReference type="Proteomes" id="UP000695000">
    <property type="component" value="Unplaced"/>
</dbReference>
<evidence type="ECO:0000259" key="10">
    <source>
        <dbReference type="Pfam" id="PF12371"/>
    </source>
</evidence>
<feature type="compositionally biased region" description="Low complexity" evidence="7">
    <location>
        <begin position="1344"/>
        <end position="1363"/>
    </location>
</feature>
<dbReference type="InterPro" id="IPR055436">
    <property type="entry name" value="Ig_TMEM131L_4"/>
</dbReference>
<reference evidence="16" key="1">
    <citation type="submission" date="2025-08" db="UniProtKB">
        <authorList>
            <consortium name="RefSeq"/>
        </authorList>
    </citation>
    <scope>IDENTIFICATION</scope>
    <source>
        <tissue evidence="16">Whole Larva</tissue>
    </source>
</reference>
<dbReference type="GeneID" id="108567656"/>
<dbReference type="InterPro" id="IPR039877">
    <property type="entry name" value="TMEM131-like"/>
</dbReference>
<evidence type="ECO:0000256" key="3">
    <source>
        <dbReference type="ARBA" id="ARBA00022692"/>
    </source>
</evidence>
<evidence type="ECO:0000256" key="8">
    <source>
        <dbReference type="SAM" id="Phobius"/>
    </source>
</evidence>
<dbReference type="InterPro" id="IPR022113">
    <property type="entry name" value="TMEM131L_N"/>
</dbReference>
<proteinExistence type="inferred from homology"/>
<feature type="compositionally biased region" description="Low complexity" evidence="7">
    <location>
        <begin position="1219"/>
        <end position="1229"/>
    </location>
</feature>
<feature type="domain" description="TMEM131 second Ig-like" evidence="11">
    <location>
        <begin position="171"/>
        <end position="260"/>
    </location>
</feature>
<feature type="compositionally biased region" description="Basic and acidic residues" evidence="7">
    <location>
        <begin position="1256"/>
        <end position="1267"/>
    </location>
</feature>
<evidence type="ECO:0000256" key="7">
    <source>
        <dbReference type="SAM" id="MobiDB-lite"/>
    </source>
</evidence>
<feature type="region of interest" description="Disordered" evidence="7">
    <location>
        <begin position="1538"/>
        <end position="1584"/>
    </location>
</feature>
<keyword evidence="15" id="KW-1185">Reference proteome</keyword>
<feature type="transmembrane region" description="Helical" evidence="8">
    <location>
        <begin position="1070"/>
        <end position="1092"/>
    </location>
</feature>
<evidence type="ECO:0000259" key="11">
    <source>
        <dbReference type="Pfam" id="PF24495"/>
    </source>
</evidence>
<feature type="region of interest" description="Disordered" evidence="7">
    <location>
        <begin position="1157"/>
        <end position="1363"/>
    </location>
</feature>
<accession>A0ABM1NA95</accession>
<evidence type="ECO:0000256" key="6">
    <source>
        <dbReference type="ARBA" id="ARBA00023136"/>
    </source>
</evidence>
<organism evidence="15 16">
    <name type="scientific">Nicrophorus vespilloides</name>
    <name type="common">Boreal carrion beetle</name>
    <dbReference type="NCBI Taxonomy" id="110193"/>
    <lineage>
        <taxon>Eukaryota</taxon>
        <taxon>Metazoa</taxon>
        <taxon>Ecdysozoa</taxon>
        <taxon>Arthropoda</taxon>
        <taxon>Hexapoda</taxon>
        <taxon>Insecta</taxon>
        <taxon>Pterygota</taxon>
        <taxon>Neoptera</taxon>
        <taxon>Endopterygota</taxon>
        <taxon>Coleoptera</taxon>
        <taxon>Polyphaga</taxon>
        <taxon>Staphyliniformia</taxon>
        <taxon>Silphidae</taxon>
        <taxon>Nicrophorinae</taxon>
        <taxon>Nicrophorus</taxon>
    </lineage>
</organism>
<dbReference type="Pfam" id="PF24501">
    <property type="entry name" value="Ig_TMEM131L_5"/>
    <property type="match status" value="1"/>
</dbReference>
<dbReference type="InterPro" id="IPR056311">
    <property type="entry name" value="TMEM131_Ig_2"/>
</dbReference>
<evidence type="ECO:0000256" key="2">
    <source>
        <dbReference type="ARBA" id="ARBA00006682"/>
    </source>
</evidence>